<name>A0A1H3X8W6_9EURY</name>
<organism evidence="2 3">
    <name type="scientific">Haloplanus vescus</name>
    <dbReference type="NCBI Taxonomy" id="555874"/>
    <lineage>
        <taxon>Archaea</taxon>
        <taxon>Methanobacteriati</taxon>
        <taxon>Methanobacteriota</taxon>
        <taxon>Stenosarchaea group</taxon>
        <taxon>Halobacteria</taxon>
        <taxon>Halobacteriales</taxon>
        <taxon>Haloferacaceae</taxon>
        <taxon>Haloplanus</taxon>
    </lineage>
</organism>
<proteinExistence type="predicted"/>
<dbReference type="InterPro" id="IPR014729">
    <property type="entry name" value="Rossmann-like_a/b/a_fold"/>
</dbReference>
<dbReference type="InterPro" id="IPR006016">
    <property type="entry name" value="UspA"/>
</dbReference>
<dbReference type="OrthoDB" id="213488at2157"/>
<dbReference type="CDD" id="cd00293">
    <property type="entry name" value="USP-like"/>
    <property type="match status" value="1"/>
</dbReference>
<keyword evidence="3" id="KW-1185">Reference proteome</keyword>
<accession>A0A1H3X8W6</accession>
<evidence type="ECO:0000259" key="1">
    <source>
        <dbReference type="Pfam" id="PF00582"/>
    </source>
</evidence>
<dbReference type="RefSeq" id="WP_092633265.1">
    <property type="nucleotide sequence ID" value="NZ_FNQT01000001.1"/>
</dbReference>
<feature type="domain" description="UspA" evidence="1">
    <location>
        <begin position="2"/>
        <end position="122"/>
    </location>
</feature>
<dbReference type="AlphaFoldDB" id="A0A1H3X8W6"/>
<gene>
    <name evidence="2" type="ORF">SAMN04488065_1420</name>
</gene>
<sequence>MKLLLGIGGSDDSIRALEGTVDRAAETGDDLTVAILRNPATDADPEEIEARVQSVLDEIGVTATIRHLEGDPGSQLVELAERDGFDRIVLGGGETSPMGKIKLGGIAEFVLLNSHVSVTLVR</sequence>
<dbReference type="Proteomes" id="UP000236755">
    <property type="component" value="Unassembled WGS sequence"/>
</dbReference>
<dbReference type="STRING" id="555874.SAMN04488065_1420"/>
<dbReference type="EMBL" id="FNQT01000001">
    <property type="protein sequence ID" value="SDZ95680.1"/>
    <property type="molecule type" value="Genomic_DNA"/>
</dbReference>
<evidence type="ECO:0000313" key="3">
    <source>
        <dbReference type="Proteomes" id="UP000236755"/>
    </source>
</evidence>
<dbReference type="Pfam" id="PF00582">
    <property type="entry name" value="Usp"/>
    <property type="match status" value="1"/>
</dbReference>
<dbReference type="SUPFAM" id="SSF52402">
    <property type="entry name" value="Adenine nucleotide alpha hydrolases-like"/>
    <property type="match status" value="1"/>
</dbReference>
<protein>
    <submittedName>
        <fullName evidence="2">Universal stress protein family protein</fullName>
    </submittedName>
</protein>
<reference evidence="2 3" key="1">
    <citation type="submission" date="2016-10" db="EMBL/GenBank/DDBJ databases">
        <authorList>
            <person name="de Groot N.N."/>
        </authorList>
    </citation>
    <scope>NUCLEOTIDE SEQUENCE [LARGE SCALE GENOMIC DNA]</scope>
    <source>
        <strain evidence="2 3">CGMCC 1.8712</strain>
    </source>
</reference>
<dbReference type="Gene3D" id="3.40.50.620">
    <property type="entry name" value="HUPs"/>
    <property type="match status" value="1"/>
</dbReference>
<evidence type="ECO:0000313" key="2">
    <source>
        <dbReference type="EMBL" id="SDZ95680.1"/>
    </source>
</evidence>